<dbReference type="OrthoDB" id="7837485at2"/>
<dbReference type="Pfam" id="PF06742">
    <property type="entry name" value="DUF1214"/>
    <property type="match status" value="1"/>
</dbReference>
<proteinExistence type="predicted"/>
<dbReference type="SUPFAM" id="SSF160935">
    <property type="entry name" value="VPA0735-like"/>
    <property type="match status" value="1"/>
</dbReference>
<reference evidence="3 4" key="1">
    <citation type="submission" date="2018-07" db="EMBL/GenBank/DDBJ databases">
        <title>Genomic Encyclopedia of Type Strains, Phase IV (KMG-IV): sequencing the most valuable type-strain genomes for metagenomic binning, comparative biology and taxonomic classification.</title>
        <authorList>
            <person name="Goeker M."/>
        </authorList>
    </citation>
    <scope>NUCLEOTIDE SEQUENCE [LARGE SCALE GENOMIC DNA]</scope>
    <source>
        <strain evidence="3 4">DSM 14364</strain>
    </source>
</reference>
<name>A0A370HJC6_9HYPH</name>
<gene>
    <name evidence="3" type="ORF">DES45_105206</name>
</gene>
<protein>
    <recommendedName>
        <fullName evidence="2">DUF1214 domain-containing protein</fullName>
    </recommendedName>
</protein>
<dbReference type="AlphaFoldDB" id="A0A370HJC6"/>
<evidence type="ECO:0000259" key="2">
    <source>
        <dbReference type="Pfam" id="PF06742"/>
    </source>
</evidence>
<comment type="caution">
    <text evidence="3">The sequence shown here is derived from an EMBL/GenBank/DDBJ whole genome shotgun (WGS) entry which is preliminary data.</text>
</comment>
<feature type="domain" description="DUF1214" evidence="2">
    <location>
        <begin position="102"/>
        <end position="198"/>
    </location>
</feature>
<dbReference type="Proteomes" id="UP000254925">
    <property type="component" value="Unassembled WGS sequence"/>
</dbReference>
<dbReference type="InterPro" id="IPR010621">
    <property type="entry name" value="DUF1214"/>
</dbReference>
<dbReference type="InterPro" id="IPR037049">
    <property type="entry name" value="DUF1214_C_sf"/>
</dbReference>
<keyword evidence="1" id="KW-0812">Transmembrane</keyword>
<keyword evidence="4" id="KW-1185">Reference proteome</keyword>
<evidence type="ECO:0000256" key="1">
    <source>
        <dbReference type="SAM" id="Phobius"/>
    </source>
</evidence>
<accession>A0A370HJC6</accession>
<dbReference type="PANTHER" id="PTHR36509:SF2">
    <property type="entry name" value="BLL3101 PROTEIN"/>
    <property type="match status" value="1"/>
</dbReference>
<keyword evidence="1" id="KW-1133">Transmembrane helix</keyword>
<dbReference type="Gene3D" id="2.60.120.600">
    <property type="entry name" value="Domain of unknown function DUF1214, C-terminal domain"/>
    <property type="match status" value="1"/>
</dbReference>
<evidence type="ECO:0000313" key="4">
    <source>
        <dbReference type="Proteomes" id="UP000254925"/>
    </source>
</evidence>
<keyword evidence="1" id="KW-0472">Membrane</keyword>
<dbReference type="PANTHER" id="PTHR36509">
    <property type="entry name" value="BLL3101 PROTEIN"/>
    <property type="match status" value="1"/>
</dbReference>
<organism evidence="3 4">
    <name type="scientific">Microvirga subterranea</name>
    <dbReference type="NCBI Taxonomy" id="186651"/>
    <lineage>
        <taxon>Bacteria</taxon>
        <taxon>Pseudomonadati</taxon>
        <taxon>Pseudomonadota</taxon>
        <taxon>Alphaproteobacteria</taxon>
        <taxon>Hyphomicrobiales</taxon>
        <taxon>Methylobacteriaceae</taxon>
        <taxon>Microvirga</taxon>
    </lineage>
</organism>
<evidence type="ECO:0000313" key="3">
    <source>
        <dbReference type="EMBL" id="RDI58683.1"/>
    </source>
</evidence>
<dbReference type="EMBL" id="QQBB01000005">
    <property type="protein sequence ID" value="RDI58683.1"/>
    <property type="molecule type" value="Genomic_DNA"/>
</dbReference>
<sequence length="222" mass="23673">MDHHAILTDSSARAPARATSIRPAAVSFRFNPTALLIVYAFLLALGLGLGSAYWVLKGDPPFGGLRLGPWETWPKLGSADADPYMRAIVAKRGQVPLATGEGLSLTAKTDNEGRRLESGCTYRIGSVTPPARLWTLTLYDGDGRLPASDLGRASFTSSEILRNQDDTFTITLARTLSAGNWLQLPPNGPFSVVLRLYDMPGAAGTNLVAGNFPVIERVGCGS</sequence>
<dbReference type="PIRSF" id="PIRSF009471">
    <property type="entry name" value="UCP009471"/>
    <property type="match status" value="1"/>
</dbReference>
<feature type="transmembrane region" description="Helical" evidence="1">
    <location>
        <begin position="36"/>
        <end position="56"/>
    </location>
</feature>
<dbReference type="InterPro" id="IPR012038">
    <property type="entry name" value="UCP009471"/>
</dbReference>